<dbReference type="PANTHER" id="PTHR16301">
    <property type="entry name" value="IMPACT-RELATED"/>
    <property type="match status" value="1"/>
</dbReference>
<dbReference type="Proteomes" id="UP000660021">
    <property type="component" value="Unassembled WGS sequence"/>
</dbReference>
<dbReference type="SUPFAM" id="SSF54211">
    <property type="entry name" value="Ribosomal protein S5 domain 2-like"/>
    <property type="match status" value="1"/>
</dbReference>
<evidence type="ECO:0000313" key="5">
    <source>
        <dbReference type="Proteomes" id="UP000660021"/>
    </source>
</evidence>
<protein>
    <submittedName>
        <fullName evidence="4">YigZ family protein</fullName>
    </submittedName>
</protein>
<sequence length="209" mass="23055">MTEYYIPTGDAETEFVEKRSRFIGHVWRVESEEEARARIEATRKKYHDARHNCWCYLIREGGIVRYSDDGEPQGTAGQPMLGVFQKEEITNVCCVVTRYFGGILLGAGGLVRAYTRSAKDALDAAGRSVVRRWVDTAVPCPYAMFERVKLEVEACGGVLGETEYAADVTVHALLPEGAVEPFQARITELTAGTSTAQVVGEVFKDVPIG</sequence>
<dbReference type="Pfam" id="PF09186">
    <property type="entry name" value="DUF1949"/>
    <property type="match status" value="1"/>
</dbReference>
<dbReference type="EMBL" id="JACOPR010000001">
    <property type="protein sequence ID" value="MBC5729469.1"/>
    <property type="molecule type" value="Genomic_DNA"/>
</dbReference>
<dbReference type="Gene3D" id="3.30.70.240">
    <property type="match status" value="1"/>
</dbReference>
<dbReference type="PANTHER" id="PTHR16301:SF20">
    <property type="entry name" value="IMPACT FAMILY MEMBER YIGZ"/>
    <property type="match status" value="1"/>
</dbReference>
<dbReference type="Gene3D" id="3.30.230.30">
    <property type="entry name" value="Impact, N-terminal domain"/>
    <property type="match status" value="1"/>
</dbReference>
<dbReference type="RefSeq" id="WP_101693562.1">
    <property type="nucleotide sequence ID" value="NZ_JACOPR010000001.1"/>
</dbReference>
<gene>
    <name evidence="4" type="ORF">H8S34_01290</name>
</gene>
<keyword evidence="5" id="KW-1185">Reference proteome</keyword>
<evidence type="ECO:0000256" key="1">
    <source>
        <dbReference type="ARBA" id="ARBA00007665"/>
    </source>
</evidence>
<comment type="caution">
    <text evidence="4">The sequence shown here is derived from an EMBL/GenBank/DDBJ whole genome shotgun (WGS) entry which is preliminary data.</text>
</comment>
<dbReference type="SUPFAM" id="SSF54980">
    <property type="entry name" value="EF-G C-terminal domain-like"/>
    <property type="match status" value="1"/>
</dbReference>
<dbReference type="InterPro" id="IPR020568">
    <property type="entry name" value="Ribosomal_Su5_D2-typ_SF"/>
</dbReference>
<reference evidence="4 5" key="1">
    <citation type="submission" date="2020-08" db="EMBL/GenBank/DDBJ databases">
        <title>Genome public.</title>
        <authorList>
            <person name="Liu C."/>
            <person name="Sun Q."/>
        </authorList>
    </citation>
    <scope>NUCLEOTIDE SEQUENCE [LARGE SCALE GENOMIC DNA]</scope>
    <source>
        <strain evidence="4 5">New-38</strain>
    </source>
</reference>
<name>A0ABR7HPM3_9FIRM</name>
<organism evidence="4 5">
    <name type="scientific">Pseudoflavonifractor hominis</name>
    <dbReference type="NCBI Taxonomy" id="2763059"/>
    <lineage>
        <taxon>Bacteria</taxon>
        <taxon>Bacillati</taxon>
        <taxon>Bacillota</taxon>
        <taxon>Clostridia</taxon>
        <taxon>Eubacteriales</taxon>
        <taxon>Oscillospiraceae</taxon>
        <taxon>Pseudoflavonifractor</taxon>
    </lineage>
</organism>
<proteinExistence type="inferred from homology"/>
<dbReference type="InterPro" id="IPR023582">
    <property type="entry name" value="Impact"/>
</dbReference>
<dbReference type="InterPro" id="IPR015269">
    <property type="entry name" value="UPF0029_Impact_C"/>
</dbReference>
<evidence type="ECO:0000259" key="2">
    <source>
        <dbReference type="Pfam" id="PF01205"/>
    </source>
</evidence>
<accession>A0ABR7HPM3</accession>
<feature type="domain" description="Impact N-terminal" evidence="2">
    <location>
        <begin position="18"/>
        <end position="122"/>
    </location>
</feature>
<dbReference type="InterPro" id="IPR001498">
    <property type="entry name" value="Impact_N"/>
</dbReference>
<dbReference type="Pfam" id="PF01205">
    <property type="entry name" value="Impact_N"/>
    <property type="match status" value="1"/>
</dbReference>
<comment type="similarity">
    <text evidence="1">Belongs to the IMPACT family.</text>
</comment>
<dbReference type="InterPro" id="IPR035647">
    <property type="entry name" value="EFG_III/V"/>
</dbReference>
<feature type="domain" description="UPF0029" evidence="3">
    <location>
        <begin position="140"/>
        <end position="192"/>
    </location>
</feature>
<dbReference type="InterPro" id="IPR036956">
    <property type="entry name" value="Impact_N_sf"/>
</dbReference>
<evidence type="ECO:0000259" key="3">
    <source>
        <dbReference type="Pfam" id="PF09186"/>
    </source>
</evidence>
<evidence type="ECO:0000313" key="4">
    <source>
        <dbReference type="EMBL" id="MBC5729469.1"/>
    </source>
</evidence>